<dbReference type="CDD" id="cd06442">
    <property type="entry name" value="DPM1_like"/>
    <property type="match status" value="1"/>
</dbReference>
<evidence type="ECO:0000256" key="1">
    <source>
        <dbReference type="ARBA" id="ARBA00004141"/>
    </source>
</evidence>
<dbReference type="InterPro" id="IPR029044">
    <property type="entry name" value="Nucleotide-diphossugar_trans"/>
</dbReference>
<feature type="transmembrane region" description="Helical" evidence="8">
    <location>
        <begin position="236"/>
        <end position="254"/>
    </location>
</feature>
<evidence type="ECO:0000313" key="11">
    <source>
        <dbReference type="EMBL" id="MFC6385934.1"/>
    </source>
</evidence>
<dbReference type="EC" id="2.4.-.-" evidence="11"/>
<name>A0ABW1WEF6_9BACL</name>
<reference evidence="12" key="1">
    <citation type="journal article" date="2019" name="Int. J. Syst. Evol. Microbiol.">
        <title>The Global Catalogue of Microorganisms (GCM) 10K type strain sequencing project: providing services to taxonomists for standard genome sequencing and annotation.</title>
        <authorList>
            <consortium name="The Broad Institute Genomics Platform"/>
            <consortium name="The Broad Institute Genome Sequencing Center for Infectious Disease"/>
            <person name="Wu L."/>
            <person name="Ma J."/>
        </authorList>
    </citation>
    <scope>NUCLEOTIDE SEQUENCE [LARGE SCALE GENOMIC DNA]</scope>
    <source>
        <strain evidence="12">CCUG 42001</strain>
    </source>
</reference>
<keyword evidence="5 8" id="KW-0812">Transmembrane</keyword>
<dbReference type="InterPro" id="IPR039528">
    <property type="entry name" value="DPM1-like"/>
</dbReference>
<keyword evidence="6 8" id="KW-1133">Transmembrane helix</keyword>
<dbReference type="RefSeq" id="WP_253052371.1">
    <property type="nucleotide sequence ID" value="NZ_JAMXWN010000002.1"/>
</dbReference>
<dbReference type="InterPro" id="IPR007267">
    <property type="entry name" value="GtrA_DPMS_TM"/>
</dbReference>
<dbReference type="GO" id="GO:0016757">
    <property type="term" value="F:glycosyltransferase activity"/>
    <property type="evidence" value="ECO:0007669"/>
    <property type="project" value="UniProtKB-KW"/>
</dbReference>
<sequence>MDISVIIPTFNEGNNVQTITNRLSKALQPTGKSFEILFMDDSTDNTPEILDQLSQDASFVRYIHRTNKRGLATAVIDGLKDAEGEILVVMDADLQHPPELIPTMIDKLNEGFQMVIPSRFVPGGSDGGLNLYRKFVSWTARMIARLALKRLRKITDPTSGFFAVKKSAIQGNIYHPIGWKIMIELIVRANITSVAEIPYQFQSRDLGSSKMSGSEQVRYLIHLGRLVMISEEDRKFFSFCAIGLSGVIVNLAIYKVMLLLNSPVVIAFILSSIVSMISNYLLNSTLTWKSRVMHQTSGRIIQFFRYLLVSTAGLAISSGFLSFLFYILHVHPMLSGILGIVTGVIWNYVVNDKWTFSTHRLIKTAKTMETVTNDGQK</sequence>
<comment type="similarity">
    <text evidence="2">Belongs to the glycosyltransferase 2 family.</text>
</comment>
<accession>A0ABW1WEF6</accession>
<dbReference type="Pfam" id="PF04138">
    <property type="entry name" value="GtrA_DPMS_TM"/>
    <property type="match status" value="1"/>
</dbReference>
<feature type="domain" description="GtrA/DPMS transmembrane" evidence="10">
    <location>
        <begin position="239"/>
        <end position="356"/>
    </location>
</feature>
<keyword evidence="3 11" id="KW-0328">Glycosyltransferase</keyword>
<gene>
    <name evidence="11" type="ORF">ACFP7A_04900</name>
</gene>
<feature type="transmembrane region" description="Helical" evidence="8">
    <location>
        <begin position="260"/>
        <end position="282"/>
    </location>
</feature>
<evidence type="ECO:0000256" key="2">
    <source>
        <dbReference type="ARBA" id="ARBA00006739"/>
    </source>
</evidence>
<evidence type="ECO:0000259" key="10">
    <source>
        <dbReference type="Pfam" id="PF04138"/>
    </source>
</evidence>
<dbReference type="InterPro" id="IPR001173">
    <property type="entry name" value="Glyco_trans_2-like"/>
</dbReference>
<dbReference type="PANTHER" id="PTHR43398:SF1">
    <property type="entry name" value="DOLICHOL-PHOSPHATE MANNOSYLTRANSFERASE SUBUNIT 1"/>
    <property type="match status" value="1"/>
</dbReference>
<evidence type="ECO:0000256" key="4">
    <source>
        <dbReference type="ARBA" id="ARBA00022679"/>
    </source>
</evidence>
<proteinExistence type="inferred from homology"/>
<dbReference type="PANTHER" id="PTHR43398">
    <property type="entry name" value="DOLICHOL-PHOSPHATE MANNOSYLTRANSFERASE SUBUNIT 1"/>
    <property type="match status" value="1"/>
</dbReference>
<feature type="domain" description="Glycosyltransferase 2-like" evidence="9">
    <location>
        <begin position="4"/>
        <end position="169"/>
    </location>
</feature>
<dbReference type="SUPFAM" id="SSF53448">
    <property type="entry name" value="Nucleotide-diphospho-sugar transferases"/>
    <property type="match status" value="1"/>
</dbReference>
<evidence type="ECO:0000256" key="8">
    <source>
        <dbReference type="SAM" id="Phobius"/>
    </source>
</evidence>
<evidence type="ECO:0000256" key="5">
    <source>
        <dbReference type="ARBA" id="ARBA00022692"/>
    </source>
</evidence>
<evidence type="ECO:0000256" key="3">
    <source>
        <dbReference type="ARBA" id="ARBA00022676"/>
    </source>
</evidence>
<keyword evidence="12" id="KW-1185">Reference proteome</keyword>
<feature type="transmembrane region" description="Helical" evidence="8">
    <location>
        <begin position="303"/>
        <end position="327"/>
    </location>
</feature>
<feature type="transmembrane region" description="Helical" evidence="8">
    <location>
        <begin position="333"/>
        <end position="350"/>
    </location>
</feature>
<evidence type="ECO:0000313" key="12">
    <source>
        <dbReference type="Proteomes" id="UP001596267"/>
    </source>
</evidence>
<dbReference type="Proteomes" id="UP001596267">
    <property type="component" value="Unassembled WGS sequence"/>
</dbReference>
<dbReference type="Gene3D" id="3.90.550.10">
    <property type="entry name" value="Spore Coat Polysaccharide Biosynthesis Protein SpsA, Chain A"/>
    <property type="match status" value="1"/>
</dbReference>
<keyword evidence="4 11" id="KW-0808">Transferase</keyword>
<dbReference type="EMBL" id="JBHSTQ010000003">
    <property type="protein sequence ID" value="MFC6385934.1"/>
    <property type="molecule type" value="Genomic_DNA"/>
</dbReference>
<organism evidence="11 12">
    <name type="scientific">Sporolactobacillus kofuensis</name>
    <dbReference type="NCBI Taxonomy" id="269672"/>
    <lineage>
        <taxon>Bacteria</taxon>
        <taxon>Bacillati</taxon>
        <taxon>Bacillota</taxon>
        <taxon>Bacilli</taxon>
        <taxon>Bacillales</taxon>
        <taxon>Sporolactobacillaceae</taxon>
        <taxon>Sporolactobacillus</taxon>
    </lineage>
</organism>
<evidence type="ECO:0000256" key="6">
    <source>
        <dbReference type="ARBA" id="ARBA00022989"/>
    </source>
</evidence>
<evidence type="ECO:0000259" key="9">
    <source>
        <dbReference type="Pfam" id="PF00535"/>
    </source>
</evidence>
<comment type="caution">
    <text evidence="11">The sequence shown here is derived from an EMBL/GenBank/DDBJ whole genome shotgun (WGS) entry which is preliminary data.</text>
</comment>
<dbReference type="Pfam" id="PF00535">
    <property type="entry name" value="Glycos_transf_2"/>
    <property type="match status" value="1"/>
</dbReference>
<keyword evidence="7 8" id="KW-0472">Membrane</keyword>
<evidence type="ECO:0000256" key="7">
    <source>
        <dbReference type="ARBA" id="ARBA00023136"/>
    </source>
</evidence>
<protein>
    <submittedName>
        <fullName evidence="11">Glycosyltransferase</fullName>
        <ecNumber evidence="11">2.4.-.-</ecNumber>
    </submittedName>
</protein>
<comment type="subcellular location">
    <subcellularLocation>
        <location evidence="1">Membrane</location>
        <topology evidence="1">Multi-pass membrane protein</topology>
    </subcellularLocation>
</comment>